<gene>
    <name evidence="1" type="ORF">NQ176_g8442</name>
</gene>
<reference evidence="1" key="1">
    <citation type="submission" date="2022-08" db="EMBL/GenBank/DDBJ databases">
        <title>Genome Sequence of Lecanicillium fungicola.</title>
        <authorList>
            <person name="Buettner E."/>
        </authorList>
    </citation>
    <scope>NUCLEOTIDE SEQUENCE</scope>
    <source>
        <strain evidence="1">Babe33</strain>
    </source>
</reference>
<keyword evidence="2" id="KW-1185">Reference proteome</keyword>
<name>A0ACC1MTA0_9HYPO</name>
<evidence type="ECO:0000313" key="1">
    <source>
        <dbReference type="EMBL" id="KAJ2969887.1"/>
    </source>
</evidence>
<protein>
    <submittedName>
        <fullName evidence="1">Uncharacterized protein</fullName>
    </submittedName>
</protein>
<organism evidence="1 2">
    <name type="scientific">Zarea fungicola</name>
    <dbReference type="NCBI Taxonomy" id="93591"/>
    <lineage>
        <taxon>Eukaryota</taxon>
        <taxon>Fungi</taxon>
        <taxon>Dikarya</taxon>
        <taxon>Ascomycota</taxon>
        <taxon>Pezizomycotina</taxon>
        <taxon>Sordariomycetes</taxon>
        <taxon>Hypocreomycetidae</taxon>
        <taxon>Hypocreales</taxon>
        <taxon>Cordycipitaceae</taxon>
        <taxon>Zarea</taxon>
    </lineage>
</organism>
<accession>A0ACC1MTA0</accession>
<proteinExistence type="predicted"/>
<sequence>MHQTLPVFGIAASAHCFYHQKKRDASRKLSLINISTMAVHNFDIAAIKPNYSASKTAGTVLVQQIAQGVSPDDMQVNSFHPGAILTAAAKRAGYTEETMPWDDEDLPGHYAVWAASDEAKFLHGRFTWAAWDVDEVASGPIREKINGNSHYLKTGIVGV</sequence>
<dbReference type="EMBL" id="JANJQO010001650">
    <property type="protein sequence ID" value="KAJ2969887.1"/>
    <property type="molecule type" value="Genomic_DNA"/>
</dbReference>
<evidence type="ECO:0000313" key="2">
    <source>
        <dbReference type="Proteomes" id="UP001143910"/>
    </source>
</evidence>
<dbReference type="Proteomes" id="UP001143910">
    <property type="component" value="Unassembled WGS sequence"/>
</dbReference>
<comment type="caution">
    <text evidence="1">The sequence shown here is derived from an EMBL/GenBank/DDBJ whole genome shotgun (WGS) entry which is preliminary data.</text>
</comment>